<dbReference type="SUPFAM" id="SSF54695">
    <property type="entry name" value="POZ domain"/>
    <property type="match status" value="1"/>
</dbReference>
<accession>A0A443RTC9</accession>
<dbReference type="Pfam" id="PF00651">
    <property type="entry name" value="BTB"/>
    <property type="match status" value="1"/>
</dbReference>
<feature type="non-terminal residue" evidence="2">
    <location>
        <position position="243"/>
    </location>
</feature>
<comment type="caution">
    <text evidence="2">The sequence shown here is derived from an EMBL/GenBank/DDBJ whole genome shotgun (WGS) entry which is preliminary data.</text>
</comment>
<dbReference type="Gene3D" id="1.25.40.420">
    <property type="match status" value="1"/>
</dbReference>
<organism evidence="2 3">
    <name type="scientific">Leptotrombidium deliense</name>
    <dbReference type="NCBI Taxonomy" id="299467"/>
    <lineage>
        <taxon>Eukaryota</taxon>
        <taxon>Metazoa</taxon>
        <taxon>Ecdysozoa</taxon>
        <taxon>Arthropoda</taxon>
        <taxon>Chelicerata</taxon>
        <taxon>Arachnida</taxon>
        <taxon>Acari</taxon>
        <taxon>Acariformes</taxon>
        <taxon>Trombidiformes</taxon>
        <taxon>Prostigmata</taxon>
        <taxon>Anystina</taxon>
        <taxon>Parasitengona</taxon>
        <taxon>Trombiculoidea</taxon>
        <taxon>Trombiculidae</taxon>
        <taxon>Leptotrombidium</taxon>
    </lineage>
</organism>
<dbReference type="InterPro" id="IPR000210">
    <property type="entry name" value="BTB/POZ_dom"/>
</dbReference>
<evidence type="ECO:0000313" key="2">
    <source>
        <dbReference type="EMBL" id="RWS18552.1"/>
    </source>
</evidence>
<dbReference type="PROSITE" id="PS50097">
    <property type="entry name" value="BTB"/>
    <property type="match status" value="1"/>
</dbReference>
<dbReference type="InterPro" id="IPR011333">
    <property type="entry name" value="SKP1/BTB/POZ_sf"/>
</dbReference>
<keyword evidence="3" id="KW-1185">Reference proteome</keyword>
<protein>
    <submittedName>
        <fullName evidence="2">Speckle-type POZ protein-like protein</fullName>
    </submittedName>
</protein>
<gene>
    <name evidence="2" type="ORF">B4U80_00005</name>
</gene>
<dbReference type="PANTHER" id="PTHR24413">
    <property type="entry name" value="SPECKLE-TYPE POZ PROTEIN"/>
    <property type="match status" value="1"/>
</dbReference>
<dbReference type="Gene3D" id="3.30.710.10">
    <property type="entry name" value="Potassium Channel Kv1.1, Chain A"/>
    <property type="match status" value="1"/>
</dbReference>
<dbReference type="STRING" id="299467.A0A443RTC9"/>
<proteinExistence type="predicted"/>
<reference evidence="2 3" key="1">
    <citation type="journal article" date="2018" name="Gigascience">
        <title>Genomes of trombidid mites reveal novel predicted allergens and laterally-transferred genes associated with secondary metabolism.</title>
        <authorList>
            <person name="Dong X."/>
            <person name="Chaisiri K."/>
            <person name="Xia D."/>
            <person name="Armstrong S.D."/>
            <person name="Fang Y."/>
            <person name="Donnelly M.J."/>
            <person name="Kadowaki T."/>
            <person name="McGarry J.W."/>
            <person name="Darby A.C."/>
            <person name="Makepeace B.L."/>
        </authorList>
    </citation>
    <scope>NUCLEOTIDE SEQUENCE [LARGE SCALE GENOMIC DNA]</scope>
    <source>
        <strain evidence="2">UoL-UT</strain>
    </source>
</reference>
<dbReference type="Proteomes" id="UP000288716">
    <property type="component" value="Unassembled WGS sequence"/>
</dbReference>
<dbReference type="VEuPathDB" id="VectorBase:LDEU013488"/>
<dbReference type="EMBL" id="NCKV01038029">
    <property type="protein sequence ID" value="RWS18552.1"/>
    <property type="molecule type" value="Genomic_DNA"/>
</dbReference>
<feature type="non-terminal residue" evidence="2">
    <location>
        <position position="1"/>
    </location>
</feature>
<name>A0A443RTC9_9ACAR</name>
<feature type="domain" description="BTB" evidence="1">
    <location>
        <begin position="80"/>
        <end position="145"/>
    </location>
</feature>
<evidence type="ECO:0000313" key="3">
    <source>
        <dbReference type="Proteomes" id="UP000288716"/>
    </source>
</evidence>
<dbReference type="AlphaFoldDB" id="A0A443RTC9"/>
<dbReference type="OrthoDB" id="6478546at2759"/>
<sequence>YLEYDNFWYFDKSKLHASATYDDWGVTDLVNLQKFVDNKESFLPNSVLHLRCVIQEFRHDITLPHATVIENTLFMDETFSDITFRVQNKEFKAHKIIVSNRAPLLLKKFRNSIYAKNVVDIDLFDADAFQELLRYIYTDEVQFTEDTHGEETAKMLLFITEMLQLPRLKKMCELSLISELFEENALEYLVLAEKNNAKTLKAFCMDVIVFKFSIIESTEKWYHFRDNNSDLVDAIKMSKAYQG</sequence>
<dbReference type="SMART" id="SM00225">
    <property type="entry name" value="BTB"/>
    <property type="match status" value="1"/>
</dbReference>
<evidence type="ECO:0000259" key="1">
    <source>
        <dbReference type="PROSITE" id="PS50097"/>
    </source>
</evidence>